<feature type="transmembrane region" description="Helical" evidence="4">
    <location>
        <begin position="212"/>
        <end position="230"/>
    </location>
</feature>
<evidence type="ECO:0000313" key="7">
    <source>
        <dbReference type="Proteomes" id="UP000584867"/>
    </source>
</evidence>
<feature type="transmembrane region" description="Helical" evidence="4">
    <location>
        <begin position="55"/>
        <end position="73"/>
    </location>
</feature>
<protein>
    <submittedName>
        <fullName evidence="6">ABC-type multidrug transport system fused ATPase/permease subunit</fullName>
    </submittedName>
</protein>
<dbReference type="GO" id="GO:0006298">
    <property type="term" value="P:mismatch repair"/>
    <property type="evidence" value="ECO:0007669"/>
    <property type="project" value="InterPro"/>
</dbReference>
<reference evidence="6 7" key="1">
    <citation type="submission" date="2020-08" db="EMBL/GenBank/DDBJ databases">
        <title>Genomic Encyclopedia of Type Strains, Phase IV (KMG-V): Genome sequencing to study the core and pangenomes of soil and plant-associated prokaryotes.</title>
        <authorList>
            <person name="Whitman W."/>
        </authorList>
    </citation>
    <scope>NUCLEOTIDE SEQUENCE [LARGE SCALE GENOMIC DNA]</scope>
    <source>
        <strain evidence="6 7">X5P3</strain>
    </source>
</reference>
<dbReference type="SUPFAM" id="SSF52540">
    <property type="entry name" value="P-loop containing nucleoside triphosphate hydrolases"/>
    <property type="match status" value="1"/>
</dbReference>
<dbReference type="SUPFAM" id="SSF48334">
    <property type="entry name" value="DNA repair protein MutS, domain III"/>
    <property type="match status" value="1"/>
</dbReference>
<dbReference type="GO" id="GO:0140664">
    <property type="term" value="F:ATP-dependent DNA damage sensor activity"/>
    <property type="evidence" value="ECO:0007669"/>
    <property type="project" value="InterPro"/>
</dbReference>
<dbReference type="Proteomes" id="UP000584867">
    <property type="component" value="Unassembled WGS sequence"/>
</dbReference>
<dbReference type="GO" id="GO:0030983">
    <property type="term" value="F:mismatched DNA binding"/>
    <property type="evidence" value="ECO:0007669"/>
    <property type="project" value="InterPro"/>
</dbReference>
<keyword evidence="3" id="KW-0238">DNA-binding</keyword>
<proteinExistence type="predicted"/>
<feature type="transmembrane region" description="Helical" evidence="4">
    <location>
        <begin position="30"/>
        <end position="49"/>
    </location>
</feature>
<keyword evidence="1" id="KW-0547">Nucleotide-binding</keyword>
<evidence type="ECO:0000256" key="2">
    <source>
        <dbReference type="ARBA" id="ARBA00022840"/>
    </source>
</evidence>
<keyword evidence="4" id="KW-0472">Membrane</keyword>
<dbReference type="SMART" id="SM00534">
    <property type="entry name" value="MUTSac"/>
    <property type="match status" value="1"/>
</dbReference>
<keyword evidence="4" id="KW-0812">Transmembrane</keyword>
<keyword evidence="2" id="KW-0067">ATP-binding</keyword>
<dbReference type="InterPro" id="IPR036187">
    <property type="entry name" value="DNA_mismatch_repair_MutS_sf"/>
</dbReference>
<name>A0A7W8EAG4_9BACT</name>
<evidence type="ECO:0000256" key="1">
    <source>
        <dbReference type="ARBA" id="ARBA00022741"/>
    </source>
</evidence>
<evidence type="ECO:0000256" key="3">
    <source>
        <dbReference type="ARBA" id="ARBA00023125"/>
    </source>
</evidence>
<organism evidence="6 7">
    <name type="scientific">Granulicella mallensis</name>
    <dbReference type="NCBI Taxonomy" id="940614"/>
    <lineage>
        <taxon>Bacteria</taxon>
        <taxon>Pseudomonadati</taxon>
        <taxon>Acidobacteriota</taxon>
        <taxon>Terriglobia</taxon>
        <taxon>Terriglobales</taxon>
        <taxon>Acidobacteriaceae</taxon>
        <taxon>Granulicella</taxon>
    </lineage>
</organism>
<dbReference type="PANTHER" id="PTHR11361">
    <property type="entry name" value="DNA MISMATCH REPAIR PROTEIN MUTS FAMILY MEMBER"/>
    <property type="match status" value="1"/>
</dbReference>
<gene>
    <name evidence="6" type="ORF">HDF15_003056</name>
</gene>
<dbReference type="Gene3D" id="1.10.1420.10">
    <property type="match status" value="1"/>
</dbReference>
<dbReference type="EMBL" id="JACHIO010000012">
    <property type="protein sequence ID" value="MBB5064696.1"/>
    <property type="molecule type" value="Genomic_DNA"/>
</dbReference>
<evidence type="ECO:0000313" key="6">
    <source>
        <dbReference type="EMBL" id="MBB5064696.1"/>
    </source>
</evidence>
<feature type="domain" description="DNA mismatch repair proteins mutS family" evidence="5">
    <location>
        <begin position="421"/>
        <end position="599"/>
    </location>
</feature>
<accession>A0A7W8EAG4</accession>
<dbReference type="InterPro" id="IPR045076">
    <property type="entry name" value="MutS"/>
</dbReference>
<dbReference type="InterPro" id="IPR027417">
    <property type="entry name" value="P-loop_NTPase"/>
</dbReference>
<sequence length="599" mass="65370">MAQAISEEYERRRAASAGEYARETEKGARFTLFAFVALVFCAYFLWSAIRTSGSLWLVAAAAVVCAVATVLSLRTRRSSEHASRLSALYEEGMGRVNGEAPQSGFTGESFAEAGHLYERDLNVLGKDSLFGMLATTRTMVGQRALARMLLRSVEARTVRQRQAAVQELAPQLDLREQVALLGRWAFEELPAESFEVWLDAERSNFPRWVRSVLLLLTVAWVTAIAAGLIAHVEISFLVRNVIALLGLQNALCLWLRPKVHLELEATKKLGSQIAVLREGLQLLRGSNFAAERLVALQSGVEDEDRALAQLQRHLVLVEQRATDWFYVPSLLIGAGTHAALSLDRWKQRFAEPMRNWLDAWAEFEALLALATYAAEHAENVYPEVVDQGQRKTALFEAEAMTHPLLLRSEAVANDVSLGNRVQFLLISGSNMAGKSTLLRTIGANVVLALAGAPVPVKRMKLSVVHLGASLALTDSLAKGKSKFLAEVERLRDVLALARANPASSLFLIDEIFSGTNSLDRRAAAEAVLRGLVATGAVGALSTHDLALAELAEKPELHGSNVHMASPDEADPLGFDYLLKPGINRTTNALAIVRLLGLDS</sequence>
<dbReference type="PANTHER" id="PTHR11361:SF99">
    <property type="entry name" value="DNA MISMATCH REPAIR PROTEIN"/>
    <property type="match status" value="1"/>
</dbReference>
<dbReference type="GO" id="GO:0005524">
    <property type="term" value="F:ATP binding"/>
    <property type="evidence" value="ECO:0007669"/>
    <property type="project" value="UniProtKB-KW"/>
</dbReference>
<keyword evidence="4" id="KW-1133">Transmembrane helix</keyword>
<dbReference type="InterPro" id="IPR000432">
    <property type="entry name" value="DNA_mismatch_repair_MutS_C"/>
</dbReference>
<dbReference type="GO" id="GO:0005829">
    <property type="term" value="C:cytosol"/>
    <property type="evidence" value="ECO:0007669"/>
    <property type="project" value="TreeGrafter"/>
</dbReference>
<dbReference type="AlphaFoldDB" id="A0A7W8EAG4"/>
<comment type="caution">
    <text evidence="6">The sequence shown here is derived from an EMBL/GenBank/DDBJ whole genome shotgun (WGS) entry which is preliminary data.</text>
</comment>
<evidence type="ECO:0000259" key="5">
    <source>
        <dbReference type="SMART" id="SM00534"/>
    </source>
</evidence>
<evidence type="ECO:0000256" key="4">
    <source>
        <dbReference type="SAM" id="Phobius"/>
    </source>
</evidence>
<dbReference type="RefSeq" id="WP_184256807.1">
    <property type="nucleotide sequence ID" value="NZ_JACHIO010000012.1"/>
</dbReference>
<dbReference type="Pfam" id="PF00488">
    <property type="entry name" value="MutS_V"/>
    <property type="match status" value="1"/>
</dbReference>
<dbReference type="Gene3D" id="3.40.50.300">
    <property type="entry name" value="P-loop containing nucleotide triphosphate hydrolases"/>
    <property type="match status" value="1"/>
</dbReference>